<dbReference type="RefSeq" id="XP_033459931.1">
    <property type="nucleotide sequence ID" value="XM_033607654.1"/>
</dbReference>
<protein>
    <recommendedName>
        <fullName evidence="8">Swi5-domain-containing protein</fullName>
    </recommendedName>
</protein>
<dbReference type="AlphaFoldDB" id="A0A6J3M4E2"/>
<evidence type="ECO:0008006" key="8">
    <source>
        <dbReference type="Google" id="ProtNLM"/>
    </source>
</evidence>
<dbReference type="Pfam" id="PF07061">
    <property type="entry name" value="Swi5"/>
    <property type="match status" value="1"/>
</dbReference>
<dbReference type="PANTHER" id="PTHR28529:SF2">
    <property type="entry name" value="DNA REPAIR PROTEIN SWI5 HOMOLOG"/>
    <property type="match status" value="1"/>
</dbReference>
<dbReference type="GO" id="GO:0010772">
    <property type="term" value="P:meiotic DNA recombinase assembly involved in reciprocal meiotic recombination"/>
    <property type="evidence" value="ECO:0007669"/>
    <property type="project" value="TreeGrafter"/>
</dbReference>
<evidence type="ECO:0000256" key="1">
    <source>
        <dbReference type="ARBA" id="ARBA00008060"/>
    </source>
</evidence>
<dbReference type="GO" id="GO:0000709">
    <property type="term" value="P:meiotic joint molecule formation"/>
    <property type="evidence" value="ECO:0007669"/>
    <property type="project" value="TreeGrafter"/>
</dbReference>
<reference evidence="7" key="2">
    <citation type="submission" date="2020-04" db="EMBL/GenBank/DDBJ databases">
        <authorList>
            <consortium name="NCBI Genome Project"/>
        </authorList>
    </citation>
    <scope>NUCLEOTIDE SEQUENCE</scope>
    <source>
        <strain evidence="7">CBS 342.82</strain>
    </source>
</reference>
<evidence type="ECO:0000256" key="5">
    <source>
        <dbReference type="SAM" id="MobiDB-lite"/>
    </source>
</evidence>
<evidence type="ECO:0000313" key="7">
    <source>
        <dbReference type="RefSeq" id="XP_033459931.1"/>
    </source>
</evidence>
<feature type="compositionally biased region" description="Polar residues" evidence="5">
    <location>
        <begin position="29"/>
        <end position="41"/>
    </location>
</feature>
<proteinExistence type="inferred from homology"/>
<feature type="region of interest" description="Disordered" evidence="5">
    <location>
        <begin position="1"/>
        <end position="41"/>
    </location>
</feature>
<name>A0A6J3M4E2_9PEZI</name>
<feature type="compositionally biased region" description="Low complexity" evidence="5">
    <location>
        <begin position="8"/>
        <end position="21"/>
    </location>
</feature>
<reference evidence="7" key="1">
    <citation type="submission" date="2020-01" db="EMBL/GenBank/DDBJ databases">
        <authorList>
            <consortium name="DOE Joint Genome Institute"/>
            <person name="Haridas S."/>
            <person name="Albert R."/>
            <person name="Binder M."/>
            <person name="Bloem J."/>
            <person name="Labutti K."/>
            <person name="Salamov A."/>
            <person name="Andreopoulos B."/>
            <person name="Baker S.E."/>
            <person name="Barry K."/>
            <person name="Bills G."/>
            <person name="Bluhm B.H."/>
            <person name="Cannon C."/>
            <person name="Castanera R."/>
            <person name="Culley D.E."/>
            <person name="Daum C."/>
            <person name="Ezra D."/>
            <person name="Gonzalez J.B."/>
            <person name="Henrissat B."/>
            <person name="Kuo A."/>
            <person name="Liang C."/>
            <person name="Lipzen A."/>
            <person name="Lutzoni F."/>
            <person name="Magnuson J."/>
            <person name="Mondo S."/>
            <person name="Nolan M."/>
            <person name="Ohm R."/>
            <person name="Pangilinan J."/>
            <person name="Park H.-J."/>
            <person name="Ramirez L."/>
            <person name="Alfaro M."/>
            <person name="Sun H."/>
            <person name="Tritt A."/>
            <person name="Yoshinaga Y."/>
            <person name="Zwiers L.-H."/>
            <person name="Turgeon B.G."/>
            <person name="Goodwin S.B."/>
            <person name="Spatafora J.W."/>
            <person name="Crous P.W."/>
            <person name="Grigoriev I.V."/>
        </authorList>
    </citation>
    <scope>NUCLEOTIDE SEQUENCE</scope>
    <source>
        <strain evidence="7">CBS 342.82</strain>
    </source>
</reference>
<reference evidence="7" key="3">
    <citation type="submission" date="2025-08" db="UniProtKB">
        <authorList>
            <consortium name="RefSeq"/>
        </authorList>
    </citation>
    <scope>IDENTIFICATION</scope>
    <source>
        <strain evidence="7">CBS 342.82</strain>
    </source>
</reference>
<feature type="coiled-coil region" evidence="4">
    <location>
        <begin position="48"/>
        <end position="75"/>
    </location>
</feature>
<evidence type="ECO:0000256" key="2">
    <source>
        <dbReference type="ARBA" id="ARBA00022763"/>
    </source>
</evidence>
<dbReference type="GeneID" id="54365453"/>
<comment type="similarity">
    <text evidence="1">Belongs to the SWI5/SAE3 family.</text>
</comment>
<evidence type="ECO:0000256" key="3">
    <source>
        <dbReference type="ARBA" id="ARBA00023204"/>
    </source>
</evidence>
<accession>A0A6J3M4E2</accession>
<dbReference type="Gene3D" id="1.20.5.170">
    <property type="match status" value="1"/>
</dbReference>
<gene>
    <name evidence="7" type="ORF">K489DRAFT_410002</name>
</gene>
<keyword evidence="4" id="KW-0175">Coiled coil</keyword>
<dbReference type="GO" id="GO:0034974">
    <property type="term" value="C:Swi5-Swi2 complex"/>
    <property type="evidence" value="ECO:0007669"/>
    <property type="project" value="TreeGrafter"/>
</dbReference>
<dbReference type="GO" id="GO:0032798">
    <property type="term" value="C:Swi5-Sfr1 complex"/>
    <property type="evidence" value="ECO:0007669"/>
    <property type="project" value="TreeGrafter"/>
</dbReference>
<sequence length="150" mass="16130">MLDPKTIPQASQATTASATEPQARDDNVASDTPVSHDSNTSNLVSARTAALLKKKAMVEQKLAELEAELALQVANAKLPSGLEMPSSWTTEQKTSHVIDSANATVKDHIELLHRYNAIKDIGLGLLGLVAEQRGVRQAIVMEEFDLSAKD</sequence>
<organism evidence="7">
    <name type="scientific">Dissoconium aciculare CBS 342.82</name>
    <dbReference type="NCBI Taxonomy" id="1314786"/>
    <lineage>
        <taxon>Eukaryota</taxon>
        <taxon>Fungi</taxon>
        <taxon>Dikarya</taxon>
        <taxon>Ascomycota</taxon>
        <taxon>Pezizomycotina</taxon>
        <taxon>Dothideomycetes</taxon>
        <taxon>Dothideomycetidae</taxon>
        <taxon>Mycosphaerellales</taxon>
        <taxon>Dissoconiaceae</taxon>
        <taxon>Dissoconium</taxon>
    </lineage>
</organism>
<dbReference type="InterPro" id="IPR010760">
    <property type="entry name" value="DNA-repair_Swi5"/>
</dbReference>
<keyword evidence="2" id="KW-0227">DNA damage</keyword>
<evidence type="ECO:0000256" key="4">
    <source>
        <dbReference type="SAM" id="Coils"/>
    </source>
</evidence>
<keyword evidence="3" id="KW-0234">DNA repair</keyword>
<dbReference type="PANTHER" id="PTHR28529">
    <property type="entry name" value="DNA REPAIR PROTEIN SWI5 HOMOLOG"/>
    <property type="match status" value="1"/>
</dbReference>
<dbReference type="Proteomes" id="UP000504637">
    <property type="component" value="Unplaced"/>
</dbReference>
<evidence type="ECO:0000313" key="6">
    <source>
        <dbReference type="Proteomes" id="UP000504637"/>
    </source>
</evidence>
<dbReference type="OrthoDB" id="255837at2759"/>
<keyword evidence="6" id="KW-1185">Reference proteome</keyword>